<dbReference type="InterPro" id="IPR050223">
    <property type="entry name" value="D-isomer_2-hydroxyacid_DH"/>
</dbReference>
<evidence type="ECO:0000256" key="1">
    <source>
        <dbReference type="ARBA" id="ARBA00005854"/>
    </source>
</evidence>
<evidence type="ECO:0000259" key="4">
    <source>
        <dbReference type="Pfam" id="PF00389"/>
    </source>
</evidence>
<dbReference type="GO" id="GO:0016618">
    <property type="term" value="F:hydroxypyruvate reductase [NAD(P)H] activity"/>
    <property type="evidence" value="ECO:0007669"/>
    <property type="project" value="TreeGrafter"/>
</dbReference>
<dbReference type="GO" id="GO:0030267">
    <property type="term" value="F:glyoxylate reductase (NADPH) activity"/>
    <property type="evidence" value="ECO:0007669"/>
    <property type="project" value="TreeGrafter"/>
</dbReference>
<keyword evidence="7" id="KW-1185">Reference proteome</keyword>
<evidence type="ECO:0000313" key="7">
    <source>
        <dbReference type="Proteomes" id="UP001362899"/>
    </source>
</evidence>
<dbReference type="GO" id="GO:0005829">
    <property type="term" value="C:cytosol"/>
    <property type="evidence" value="ECO:0007669"/>
    <property type="project" value="TreeGrafter"/>
</dbReference>
<gene>
    <name evidence="6" type="ORF">DASB73_029760</name>
</gene>
<dbReference type="EMBL" id="BTGC01000008">
    <property type="protein sequence ID" value="GMM52013.1"/>
    <property type="molecule type" value="Genomic_DNA"/>
</dbReference>
<proteinExistence type="inferred from homology"/>
<dbReference type="PANTHER" id="PTHR10996">
    <property type="entry name" value="2-HYDROXYACID DEHYDROGENASE-RELATED"/>
    <property type="match status" value="1"/>
</dbReference>
<protein>
    <submittedName>
        <fullName evidence="6">Glyoxylate reductase</fullName>
    </submittedName>
</protein>
<dbReference type="SUPFAM" id="SSF51735">
    <property type="entry name" value="NAD(P)-binding Rossmann-fold domains"/>
    <property type="match status" value="1"/>
</dbReference>
<evidence type="ECO:0000313" key="6">
    <source>
        <dbReference type="EMBL" id="GMM52013.1"/>
    </source>
</evidence>
<dbReference type="PROSITE" id="PS00671">
    <property type="entry name" value="D_2_HYDROXYACID_DH_3"/>
    <property type="match status" value="1"/>
</dbReference>
<dbReference type="Pfam" id="PF02826">
    <property type="entry name" value="2-Hacid_dh_C"/>
    <property type="match status" value="1"/>
</dbReference>
<sequence length="333" mass="37023">MTGKILCMKVSFNTHRDKLEEYAKEHDLEVVTADTSSREAYMKEFANNDVKIIVNTWYDAREMGGYTDDMIRQIAKSGVKAVVHQGAGYDVVGNILVWKEMGVQVANSPNSPASDTADAAMILAMNAMRNIHSYDASLRAGQWRGKDVFGLSLHGSTVGILGMGNIGKFVRDRCAGFPFEKVQYHQRTKLSTEEEKGAIFVKDLDTFLSTTDIIIVIVPYSKATHHLLNRERLLNVVKQNCVIVNVARGPVIDEQALVDALDSGRVFSCGLDVYENEPEVHPGLIANERTCLIPHIGGHTKYNWDSLELEMLSNIKSLVETGHVISLVKELRD</sequence>
<dbReference type="PANTHER" id="PTHR10996:SF257">
    <property type="entry name" value="GLYOXYLATE REDUCTASE 1"/>
    <property type="match status" value="1"/>
</dbReference>
<dbReference type="InterPro" id="IPR036291">
    <property type="entry name" value="NAD(P)-bd_dom_sf"/>
</dbReference>
<keyword evidence="2 3" id="KW-0560">Oxidoreductase</keyword>
<dbReference type="CDD" id="cd12168">
    <property type="entry name" value="Mand_dh_like"/>
    <property type="match status" value="1"/>
</dbReference>
<evidence type="ECO:0000259" key="5">
    <source>
        <dbReference type="Pfam" id="PF02826"/>
    </source>
</evidence>
<dbReference type="InterPro" id="IPR029753">
    <property type="entry name" value="D-isomer_DH_CS"/>
</dbReference>
<feature type="domain" description="D-isomer specific 2-hydroxyacid dehydrogenase catalytic" evidence="4">
    <location>
        <begin position="16"/>
        <end position="328"/>
    </location>
</feature>
<dbReference type="Pfam" id="PF00389">
    <property type="entry name" value="2-Hacid_dh"/>
    <property type="match status" value="1"/>
</dbReference>
<reference evidence="6 7" key="1">
    <citation type="journal article" date="2023" name="Elife">
        <title>Identification of key yeast species and microbe-microbe interactions impacting larval growth of Drosophila in the wild.</title>
        <authorList>
            <person name="Mure A."/>
            <person name="Sugiura Y."/>
            <person name="Maeda R."/>
            <person name="Honda K."/>
            <person name="Sakurai N."/>
            <person name="Takahashi Y."/>
            <person name="Watada M."/>
            <person name="Katoh T."/>
            <person name="Gotoh A."/>
            <person name="Gotoh Y."/>
            <person name="Taniguchi I."/>
            <person name="Nakamura K."/>
            <person name="Hayashi T."/>
            <person name="Katayama T."/>
            <person name="Uemura T."/>
            <person name="Hattori Y."/>
        </authorList>
    </citation>
    <scope>NUCLEOTIDE SEQUENCE [LARGE SCALE GENOMIC DNA]</scope>
    <source>
        <strain evidence="6 7">SB-73</strain>
    </source>
</reference>
<feature type="domain" description="D-isomer specific 2-hydroxyacid dehydrogenase NAD-binding" evidence="5">
    <location>
        <begin position="122"/>
        <end position="297"/>
    </location>
</feature>
<accession>A0AAV5RLE9</accession>
<dbReference type="Gene3D" id="3.40.50.720">
    <property type="entry name" value="NAD(P)-binding Rossmann-like Domain"/>
    <property type="match status" value="2"/>
</dbReference>
<evidence type="ECO:0000256" key="3">
    <source>
        <dbReference type="RuleBase" id="RU003719"/>
    </source>
</evidence>
<evidence type="ECO:0000256" key="2">
    <source>
        <dbReference type="ARBA" id="ARBA00023002"/>
    </source>
</evidence>
<organism evidence="6 7">
    <name type="scientific">Starmerella bacillaris</name>
    <name type="common">Yeast</name>
    <name type="synonym">Candida zemplinina</name>
    <dbReference type="NCBI Taxonomy" id="1247836"/>
    <lineage>
        <taxon>Eukaryota</taxon>
        <taxon>Fungi</taxon>
        <taxon>Dikarya</taxon>
        <taxon>Ascomycota</taxon>
        <taxon>Saccharomycotina</taxon>
        <taxon>Dipodascomycetes</taxon>
        <taxon>Dipodascales</taxon>
        <taxon>Trichomonascaceae</taxon>
        <taxon>Starmerella</taxon>
    </lineage>
</organism>
<comment type="caution">
    <text evidence="6">The sequence shown here is derived from an EMBL/GenBank/DDBJ whole genome shotgun (WGS) entry which is preliminary data.</text>
</comment>
<dbReference type="SUPFAM" id="SSF52283">
    <property type="entry name" value="Formate/glycerate dehydrogenase catalytic domain-like"/>
    <property type="match status" value="1"/>
</dbReference>
<comment type="similarity">
    <text evidence="1 3">Belongs to the D-isomer specific 2-hydroxyacid dehydrogenase family.</text>
</comment>
<dbReference type="GO" id="GO:0051287">
    <property type="term" value="F:NAD binding"/>
    <property type="evidence" value="ECO:0007669"/>
    <property type="project" value="InterPro"/>
</dbReference>
<name>A0AAV5RLE9_STABA</name>
<dbReference type="Proteomes" id="UP001362899">
    <property type="component" value="Unassembled WGS sequence"/>
</dbReference>
<dbReference type="InterPro" id="IPR006140">
    <property type="entry name" value="D-isomer_DH_NAD-bd"/>
</dbReference>
<dbReference type="AlphaFoldDB" id="A0AAV5RLE9"/>
<dbReference type="InterPro" id="IPR006139">
    <property type="entry name" value="D-isomer_2_OHA_DH_cat_dom"/>
</dbReference>